<keyword evidence="7 10" id="KW-0812">Transmembrane</keyword>
<sequence>MNTFYLLRKLKDIFVKLFCVFSALCVIVPFLFILVFLFKSGASSLDFDFFTQLPKPIGEKDGGIANAIIGTLILMGLTFFIGTPIGILSGIFICEYGNDTLKKIVRFSADFFNSTPSIVIGIIVYSWIVIPMHGFSAIAAAVALSLIFVPIVCRTTEDALLLVPKELRDAALALGIRKWKVICYIMLETAKQGILSGILVALARIAGETAPLLFTAFGNQYWTFRLNEPVSALPLLIFEYAISPYEQWHKEAWASALILLSLIFLLHFSLRVLLRKTT</sequence>
<proteinExistence type="inferred from homology"/>
<dbReference type="InterPro" id="IPR005672">
    <property type="entry name" value="Phosphate_PstA"/>
</dbReference>
<dbReference type="RefSeq" id="WP_134439571.1">
    <property type="nucleotide sequence ID" value="NZ_CP065957.1"/>
</dbReference>
<dbReference type="CDD" id="cd06261">
    <property type="entry name" value="TM_PBP2"/>
    <property type="match status" value="1"/>
</dbReference>
<keyword evidence="13" id="KW-1185">Reference proteome</keyword>
<dbReference type="GO" id="GO:0035435">
    <property type="term" value="P:phosphate ion transmembrane transport"/>
    <property type="evidence" value="ECO:0007669"/>
    <property type="project" value="InterPro"/>
</dbReference>
<evidence type="ECO:0000256" key="9">
    <source>
        <dbReference type="ARBA" id="ARBA00023136"/>
    </source>
</evidence>
<dbReference type="GO" id="GO:0005886">
    <property type="term" value="C:plasma membrane"/>
    <property type="evidence" value="ECO:0007669"/>
    <property type="project" value="UniProtKB-SubCell"/>
</dbReference>
<dbReference type="PANTHER" id="PTHR42922">
    <property type="entry name" value="PHOSPHATE TRANSPORT SYSTEM PERMEASE PROTEIN PSTA"/>
    <property type="match status" value="1"/>
</dbReference>
<dbReference type="EMBL" id="LXQC01000113">
    <property type="protein sequence ID" value="TFE70624.1"/>
    <property type="molecule type" value="Genomic_DNA"/>
</dbReference>
<evidence type="ECO:0000313" key="13">
    <source>
        <dbReference type="Proteomes" id="UP000297713"/>
    </source>
</evidence>
<evidence type="ECO:0000256" key="5">
    <source>
        <dbReference type="ARBA" id="ARBA00022475"/>
    </source>
</evidence>
<feature type="transmembrane region" description="Helical" evidence="10">
    <location>
        <begin position="134"/>
        <end position="153"/>
    </location>
</feature>
<dbReference type="OrthoDB" id="9807065at2"/>
<evidence type="ECO:0000313" key="12">
    <source>
        <dbReference type="EMBL" id="TFE70624.1"/>
    </source>
</evidence>
<comment type="similarity">
    <text evidence="2 10">Belongs to the binding-protein-dependent transport system permease family. CysTW subfamily.</text>
</comment>
<keyword evidence="6" id="KW-0592">Phosphate transport</keyword>
<accession>A0A4Y8PHJ2</accession>
<keyword evidence="8 10" id="KW-1133">Transmembrane helix</keyword>
<evidence type="ECO:0000256" key="3">
    <source>
        <dbReference type="ARBA" id="ARBA00016864"/>
    </source>
</evidence>
<dbReference type="GO" id="GO:0005315">
    <property type="term" value="F:phosphate transmembrane transporter activity"/>
    <property type="evidence" value="ECO:0007669"/>
    <property type="project" value="InterPro"/>
</dbReference>
<dbReference type="InterPro" id="IPR000515">
    <property type="entry name" value="MetI-like"/>
</dbReference>
<evidence type="ECO:0000256" key="10">
    <source>
        <dbReference type="RuleBase" id="RU363043"/>
    </source>
</evidence>
<organism evidence="12 13">
    <name type="scientific">Methylacidiphilum caldifontis</name>
    <dbReference type="NCBI Taxonomy" id="2795386"/>
    <lineage>
        <taxon>Bacteria</taxon>
        <taxon>Pseudomonadati</taxon>
        <taxon>Verrucomicrobiota</taxon>
        <taxon>Methylacidiphilae</taxon>
        <taxon>Methylacidiphilales</taxon>
        <taxon>Methylacidiphilaceae</taxon>
        <taxon>Methylacidiphilum (ex Ratnadevi et al. 2023)</taxon>
    </lineage>
</organism>
<name>A0A4Y8PHJ2_9BACT</name>
<dbReference type="PROSITE" id="PS50928">
    <property type="entry name" value="ABC_TM1"/>
    <property type="match status" value="1"/>
</dbReference>
<evidence type="ECO:0000256" key="4">
    <source>
        <dbReference type="ARBA" id="ARBA00022448"/>
    </source>
</evidence>
<feature type="transmembrane region" description="Helical" evidence="10">
    <location>
        <begin position="64"/>
        <end position="92"/>
    </location>
</feature>
<feature type="transmembrane region" description="Helical" evidence="10">
    <location>
        <begin position="13"/>
        <end position="38"/>
    </location>
</feature>
<feature type="transmembrane region" description="Helical" evidence="10">
    <location>
        <begin position="194"/>
        <end position="217"/>
    </location>
</feature>
<dbReference type="NCBIfam" id="TIGR00974">
    <property type="entry name" value="3a0107s02c"/>
    <property type="match status" value="1"/>
</dbReference>
<comment type="caution">
    <text evidence="12">The sequence shown here is derived from an EMBL/GenBank/DDBJ whole genome shotgun (WGS) entry which is preliminary data.</text>
</comment>
<dbReference type="Gene3D" id="1.10.3720.10">
    <property type="entry name" value="MetI-like"/>
    <property type="match status" value="1"/>
</dbReference>
<dbReference type="InterPro" id="IPR035906">
    <property type="entry name" value="MetI-like_sf"/>
</dbReference>
<dbReference type="Pfam" id="PF00528">
    <property type="entry name" value="BPD_transp_1"/>
    <property type="match status" value="1"/>
</dbReference>
<feature type="domain" description="ABC transmembrane type-1" evidence="11">
    <location>
        <begin position="68"/>
        <end position="270"/>
    </location>
</feature>
<gene>
    <name evidence="12" type="ORF">A7Q10_06000</name>
</gene>
<feature type="transmembrane region" description="Helical" evidence="10">
    <location>
        <begin position="252"/>
        <end position="274"/>
    </location>
</feature>
<keyword evidence="5 10" id="KW-1003">Cell membrane</keyword>
<dbReference type="Proteomes" id="UP000297713">
    <property type="component" value="Unassembled WGS sequence"/>
</dbReference>
<reference evidence="12 13" key="1">
    <citation type="submission" date="2016-05" db="EMBL/GenBank/DDBJ databases">
        <title>Diversity and Homogeneity among Thermoacidophilic Verrucomicrobia Methanotrophs Linked with Geographical Origin.</title>
        <authorList>
            <person name="Erikstad H.-A."/>
            <person name="Smestad N.B."/>
            <person name="Ceballos R.M."/>
            <person name="Birkeland N.-K."/>
        </authorList>
    </citation>
    <scope>NUCLEOTIDE SEQUENCE [LARGE SCALE GENOMIC DNA]</scope>
    <source>
        <strain evidence="12 13">Phi</strain>
    </source>
</reference>
<evidence type="ECO:0000256" key="7">
    <source>
        <dbReference type="ARBA" id="ARBA00022692"/>
    </source>
</evidence>
<evidence type="ECO:0000256" key="1">
    <source>
        <dbReference type="ARBA" id="ARBA00004651"/>
    </source>
</evidence>
<keyword evidence="9 10" id="KW-0472">Membrane</keyword>
<dbReference type="SUPFAM" id="SSF161098">
    <property type="entry name" value="MetI-like"/>
    <property type="match status" value="1"/>
</dbReference>
<evidence type="ECO:0000256" key="6">
    <source>
        <dbReference type="ARBA" id="ARBA00022592"/>
    </source>
</evidence>
<dbReference type="PANTHER" id="PTHR42922:SF1">
    <property type="entry name" value="PHOSPHATE TRANSPORT SYSTEM PERMEASE PROTEIN PSTA"/>
    <property type="match status" value="1"/>
</dbReference>
<dbReference type="AlphaFoldDB" id="A0A4Y8PHJ2"/>
<comment type="subcellular location">
    <subcellularLocation>
        <location evidence="1 10">Cell membrane</location>
        <topology evidence="1 10">Multi-pass membrane protein</topology>
    </subcellularLocation>
</comment>
<feature type="transmembrane region" description="Helical" evidence="10">
    <location>
        <begin position="104"/>
        <end position="128"/>
    </location>
</feature>
<keyword evidence="4" id="KW-0813">Transport</keyword>
<evidence type="ECO:0000256" key="2">
    <source>
        <dbReference type="ARBA" id="ARBA00007069"/>
    </source>
</evidence>
<evidence type="ECO:0000256" key="8">
    <source>
        <dbReference type="ARBA" id="ARBA00022989"/>
    </source>
</evidence>
<protein>
    <recommendedName>
        <fullName evidence="3 10">Phosphate transport system permease protein PstA</fullName>
    </recommendedName>
</protein>
<dbReference type="InterPro" id="IPR051408">
    <property type="entry name" value="Phosphate_transprt_permease"/>
</dbReference>
<evidence type="ECO:0000259" key="11">
    <source>
        <dbReference type="PROSITE" id="PS50928"/>
    </source>
</evidence>